<sequence>MLRQGRTRMDWTLEPTTRSIPDPVRRTALNPTLRRESVVALGVFGALTFGAAALGARVSSADTRWYRRLRKPSFQPPPKVFGPVWTVLYGLIALSGWRVWTAPAGAARSQALAWWGIQMGCNAAWSWLFFGRHQPRRALADNLALLGSVTAYVAVTKDVDRPAAWMAMPYLGWVGFANVLNAEIVRLNS</sequence>
<dbReference type="FunFam" id="1.20.1260.100:FF:000001">
    <property type="entry name" value="translocator protein 2"/>
    <property type="match status" value="1"/>
</dbReference>
<dbReference type="Proteomes" id="UP000533080">
    <property type="component" value="Unassembled WGS sequence"/>
</dbReference>
<keyword evidence="3 6" id="KW-0812">Transmembrane</keyword>
<feature type="transmembrane region" description="Helical" evidence="6">
    <location>
        <begin position="167"/>
        <end position="185"/>
    </location>
</feature>
<proteinExistence type="inferred from homology"/>
<comment type="caution">
    <text evidence="7">The sequence shown here is derived from an EMBL/GenBank/DDBJ whole genome shotgun (WGS) entry which is preliminary data.</text>
</comment>
<feature type="transmembrane region" description="Helical" evidence="6">
    <location>
        <begin position="138"/>
        <end position="155"/>
    </location>
</feature>
<feature type="transmembrane region" description="Helical" evidence="6">
    <location>
        <begin position="38"/>
        <end position="59"/>
    </location>
</feature>
<dbReference type="Gene3D" id="1.20.1260.100">
    <property type="entry name" value="TspO/MBR protein"/>
    <property type="match status" value="1"/>
</dbReference>
<evidence type="ECO:0000256" key="3">
    <source>
        <dbReference type="ARBA" id="ARBA00022692"/>
    </source>
</evidence>
<evidence type="ECO:0000256" key="1">
    <source>
        <dbReference type="ARBA" id="ARBA00004141"/>
    </source>
</evidence>
<keyword evidence="5 6" id="KW-0472">Membrane</keyword>
<dbReference type="PANTHER" id="PTHR10057">
    <property type="entry name" value="PERIPHERAL-TYPE BENZODIAZEPINE RECEPTOR"/>
    <property type="match status" value="1"/>
</dbReference>
<dbReference type="InterPro" id="IPR004307">
    <property type="entry name" value="TspO_MBR"/>
</dbReference>
<comment type="similarity">
    <text evidence="2">Belongs to the TspO/BZRP family.</text>
</comment>
<feature type="transmembrane region" description="Helical" evidence="6">
    <location>
        <begin position="112"/>
        <end position="131"/>
    </location>
</feature>
<evidence type="ECO:0000256" key="4">
    <source>
        <dbReference type="ARBA" id="ARBA00022989"/>
    </source>
</evidence>
<dbReference type="EMBL" id="JABFNT010000014">
    <property type="protein sequence ID" value="NOJ77936.1"/>
    <property type="molecule type" value="Genomic_DNA"/>
</dbReference>
<evidence type="ECO:0000313" key="8">
    <source>
        <dbReference type="Proteomes" id="UP000533080"/>
    </source>
</evidence>
<dbReference type="GO" id="GO:0033013">
    <property type="term" value="P:tetrapyrrole metabolic process"/>
    <property type="evidence" value="ECO:0007669"/>
    <property type="project" value="UniProtKB-ARBA"/>
</dbReference>
<organism evidence="7 8">
    <name type="scientific">Myxococcus xanthus</name>
    <dbReference type="NCBI Taxonomy" id="34"/>
    <lineage>
        <taxon>Bacteria</taxon>
        <taxon>Pseudomonadati</taxon>
        <taxon>Myxococcota</taxon>
        <taxon>Myxococcia</taxon>
        <taxon>Myxococcales</taxon>
        <taxon>Cystobacterineae</taxon>
        <taxon>Myxococcaceae</taxon>
        <taxon>Myxococcus</taxon>
    </lineage>
</organism>
<evidence type="ECO:0000256" key="2">
    <source>
        <dbReference type="ARBA" id="ARBA00007524"/>
    </source>
</evidence>
<dbReference type="Pfam" id="PF03073">
    <property type="entry name" value="TspO_MBR"/>
    <property type="match status" value="1"/>
</dbReference>
<comment type="subcellular location">
    <subcellularLocation>
        <location evidence="1">Membrane</location>
        <topology evidence="1">Multi-pass membrane protein</topology>
    </subcellularLocation>
</comment>
<feature type="transmembrane region" description="Helical" evidence="6">
    <location>
        <begin position="80"/>
        <end position="100"/>
    </location>
</feature>
<evidence type="ECO:0000313" key="7">
    <source>
        <dbReference type="EMBL" id="NOJ77936.1"/>
    </source>
</evidence>
<protein>
    <submittedName>
        <fullName evidence="7">Tryptophan-rich sensory protein</fullName>
    </submittedName>
</protein>
<gene>
    <name evidence="7" type="ORF">HNV28_06195</name>
</gene>
<reference evidence="7 8" key="1">
    <citation type="submission" date="2020-05" db="EMBL/GenBank/DDBJ databases">
        <authorList>
            <person name="Whitworth D."/>
        </authorList>
    </citation>
    <scope>NUCLEOTIDE SEQUENCE [LARGE SCALE GENOMIC DNA]</scope>
    <source>
        <strain evidence="7 8">AM005</strain>
    </source>
</reference>
<dbReference type="AlphaFoldDB" id="A0A7Y4MPJ3"/>
<name>A0A7Y4MPJ3_MYXXA</name>
<evidence type="ECO:0000256" key="6">
    <source>
        <dbReference type="SAM" id="Phobius"/>
    </source>
</evidence>
<accession>A0A7Y4MPJ3</accession>
<evidence type="ECO:0000256" key="5">
    <source>
        <dbReference type="ARBA" id="ARBA00023136"/>
    </source>
</evidence>
<dbReference type="CDD" id="cd15904">
    <property type="entry name" value="TSPO_MBR"/>
    <property type="match status" value="1"/>
</dbReference>
<dbReference type="InterPro" id="IPR038330">
    <property type="entry name" value="TspO/MBR-related_sf"/>
</dbReference>
<keyword evidence="4 6" id="KW-1133">Transmembrane helix</keyword>
<dbReference type="PANTHER" id="PTHR10057:SF0">
    <property type="entry name" value="TRANSLOCATOR PROTEIN"/>
    <property type="match status" value="1"/>
</dbReference>
<dbReference type="GO" id="GO:0016020">
    <property type="term" value="C:membrane"/>
    <property type="evidence" value="ECO:0007669"/>
    <property type="project" value="UniProtKB-SubCell"/>
</dbReference>